<dbReference type="Proteomes" id="UP000265845">
    <property type="component" value="Unassembled WGS sequence"/>
</dbReference>
<name>A0A399RNQ8_9PROT</name>
<evidence type="ECO:0008006" key="4">
    <source>
        <dbReference type="Google" id="ProtNLM"/>
    </source>
</evidence>
<proteinExistence type="predicted"/>
<dbReference type="RefSeq" id="WP_119453100.1">
    <property type="nucleotide sequence ID" value="NZ_QWGA01000003.1"/>
</dbReference>
<evidence type="ECO:0000256" key="1">
    <source>
        <dbReference type="SAM" id="SignalP"/>
    </source>
</evidence>
<feature type="signal peptide" evidence="1">
    <location>
        <begin position="1"/>
        <end position="23"/>
    </location>
</feature>
<reference evidence="2 3" key="1">
    <citation type="submission" date="2018-08" db="EMBL/GenBank/DDBJ databases">
        <title>Henriciella mobilis sp. nov., isolated from seawater.</title>
        <authorList>
            <person name="Cheng H."/>
            <person name="Wu Y.-H."/>
            <person name="Xu X.-W."/>
            <person name="Guo L.-L."/>
        </authorList>
    </citation>
    <scope>NUCLEOTIDE SEQUENCE [LARGE SCALE GENOMIC DNA]</scope>
    <source>
        <strain evidence="2 3">CCUG67844</strain>
    </source>
</reference>
<comment type="caution">
    <text evidence="2">The sequence shown here is derived from an EMBL/GenBank/DDBJ whole genome shotgun (WGS) entry which is preliminary data.</text>
</comment>
<keyword evidence="1" id="KW-0732">Signal</keyword>
<dbReference type="SUPFAM" id="SSF74653">
    <property type="entry name" value="TolA/TonB C-terminal domain"/>
    <property type="match status" value="1"/>
</dbReference>
<dbReference type="AlphaFoldDB" id="A0A399RNQ8"/>
<evidence type="ECO:0000313" key="3">
    <source>
        <dbReference type="Proteomes" id="UP000265845"/>
    </source>
</evidence>
<keyword evidence="3" id="KW-1185">Reference proteome</keyword>
<accession>A0A399RNQ8</accession>
<protein>
    <recommendedName>
        <fullName evidence="4">TonB C-terminal domain-containing protein</fullName>
    </recommendedName>
</protein>
<evidence type="ECO:0000313" key="2">
    <source>
        <dbReference type="EMBL" id="RIJ31607.1"/>
    </source>
</evidence>
<organism evidence="2 3">
    <name type="scientific">Henriciella algicola</name>
    <dbReference type="NCBI Taxonomy" id="1608422"/>
    <lineage>
        <taxon>Bacteria</taxon>
        <taxon>Pseudomonadati</taxon>
        <taxon>Pseudomonadota</taxon>
        <taxon>Alphaproteobacteria</taxon>
        <taxon>Hyphomonadales</taxon>
        <taxon>Hyphomonadaceae</taxon>
        <taxon>Henriciella</taxon>
    </lineage>
</organism>
<dbReference type="Gene3D" id="3.30.2420.10">
    <property type="entry name" value="TonB"/>
    <property type="match status" value="1"/>
</dbReference>
<dbReference type="EMBL" id="QWGA01000003">
    <property type="protein sequence ID" value="RIJ31607.1"/>
    <property type="molecule type" value="Genomic_DNA"/>
</dbReference>
<feature type="chain" id="PRO_5017325476" description="TonB C-terminal domain-containing protein" evidence="1">
    <location>
        <begin position="24"/>
        <end position="182"/>
    </location>
</feature>
<gene>
    <name evidence="2" type="ORF">D1222_05015</name>
</gene>
<sequence>MTKLTKILAITAASTALAGTAAAQIDYHGFNPETVDALNERLLEPLTSEQLEILAPHRGIEACGGTSGVEMLKPEGWAGRAEGANPVGGDVAMPYPTTALSPEFPPLYSALGVEGACETIFSVNAAGKTEDILANCTLPKFALAATKALETLEFEPADGKDTAETADIMLPMNFCLEGAADG</sequence>
<dbReference type="OrthoDB" id="7618094at2"/>